<dbReference type="InterPro" id="IPR035547">
    <property type="entry name" value="Phospholipase_B"/>
</dbReference>
<keyword evidence="47" id="KW-1185">Reference proteome</keyword>
<keyword evidence="12" id="KW-1133">Transmembrane helix</keyword>
<keyword evidence="16" id="KW-1208">Phospholipid metabolism</keyword>
<sequence length="326" mass="35921">MAPSKTIPTNVHAVRPADIKLVMALGDSLTAGNGADATEIFQILIQYRGLAFLAGGDKGLDQHITIPSMLYHKLYNLLDILQKYNPNLFGQSYGIGASEVWDVSYLNMAFPGSLAEGLPAQANQLVNTLKDHPEGQVNAADFASNISQAIQIVKDNIPRVIVNLVSLFQFELVRSIDNGDGFCQDFHLIECNCERTNETNAQMKNISLQFQQAEKQLETSGIFEADDFTLVIQPFLNDVTVPPLLPNGSVNHQIFAPDCFHFSEMGHALVASWLWKNMLEPVGSKTTLANISYPVLPLSCPDSTCPFIRTTNNSKNCQQYYNPVAL</sequence>
<accession>A0A914DAB6</accession>
<keyword evidence="8" id="KW-0812">Transmembrane</keyword>
<evidence type="ECO:0000256" key="44">
    <source>
        <dbReference type="ARBA" id="ARBA00049363"/>
    </source>
</evidence>
<comment type="catalytic activity">
    <reaction evidence="39">
        <text>1-hexadecanoyl-sn-glycero-3-phosphocholine + H2O = sn-glycerol 3-phosphocholine + hexadecanoate + H(+)</text>
        <dbReference type="Rhea" id="RHEA:40435"/>
        <dbReference type="ChEBI" id="CHEBI:7896"/>
        <dbReference type="ChEBI" id="CHEBI:15377"/>
        <dbReference type="ChEBI" id="CHEBI:15378"/>
        <dbReference type="ChEBI" id="CHEBI:16870"/>
        <dbReference type="ChEBI" id="CHEBI:72998"/>
    </reaction>
    <physiologicalReaction direction="left-to-right" evidence="39">
        <dbReference type="Rhea" id="RHEA:40436"/>
    </physiologicalReaction>
</comment>
<evidence type="ECO:0000256" key="38">
    <source>
        <dbReference type="ARBA" id="ARBA00048613"/>
    </source>
</evidence>
<evidence type="ECO:0000256" key="22">
    <source>
        <dbReference type="ARBA" id="ARBA00031485"/>
    </source>
</evidence>
<comment type="catalytic activity">
    <reaction evidence="44">
        <text>1,2-dihexadecanoyl-sn-glycero-3-phosphocholine + 2 H2O = sn-glycerol 3-phosphocholine + 2 hexadecanoate + 2 H(+)</text>
        <dbReference type="Rhea" id="RHEA:40975"/>
        <dbReference type="ChEBI" id="CHEBI:7896"/>
        <dbReference type="ChEBI" id="CHEBI:15377"/>
        <dbReference type="ChEBI" id="CHEBI:15378"/>
        <dbReference type="ChEBI" id="CHEBI:16870"/>
        <dbReference type="ChEBI" id="CHEBI:72999"/>
    </reaction>
    <physiologicalReaction direction="left-to-right" evidence="44">
        <dbReference type="Rhea" id="RHEA:40976"/>
    </physiologicalReaction>
</comment>
<comment type="catalytic activity">
    <reaction evidence="43">
        <text>1-hexadecanoyl-2-(9Z)-octadecenoyl-3-octadecanoyl-sn-glycerol + H2O = 1-hexadecanoyl-3-octadecanoyl-sn-glycerol + (9Z)-octadecenoate + H(+)</text>
        <dbReference type="Rhea" id="RHEA:41103"/>
        <dbReference type="ChEBI" id="CHEBI:15377"/>
        <dbReference type="ChEBI" id="CHEBI:15378"/>
        <dbReference type="ChEBI" id="CHEBI:30823"/>
        <dbReference type="ChEBI" id="CHEBI:77623"/>
        <dbReference type="ChEBI" id="CHEBI:77624"/>
    </reaction>
    <physiologicalReaction direction="left-to-right" evidence="43">
        <dbReference type="Rhea" id="RHEA:41104"/>
    </physiologicalReaction>
</comment>
<keyword evidence="10" id="KW-0677">Repeat</keyword>
<evidence type="ECO:0000256" key="23">
    <source>
        <dbReference type="ARBA" id="ARBA00033022"/>
    </source>
</evidence>
<dbReference type="GO" id="GO:0004622">
    <property type="term" value="F:phosphatidylcholine lysophospholipase activity"/>
    <property type="evidence" value="ECO:0007669"/>
    <property type="project" value="UniProtKB-EC"/>
</dbReference>
<comment type="subcellular location">
    <subcellularLocation>
        <location evidence="1">Apical cell membrane</location>
        <topology evidence="1">Single-pass type I membrane protein</topology>
    </subcellularLocation>
</comment>
<comment type="catalytic activity">
    <reaction evidence="27">
        <text>1-(9Z-octadecenoyl)-glycerol + H2O = glycerol + (9Z)-octadecenoate + H(+)</text>
        <dbReference type="Rhea" id="RHEA:38487"/>
        <dbReference type="ChEBI" id="CHEBI:15377"/>
        <dbReference type="ChEBI" id="CHEBI:15378"/>
        <dbReference type="ChEBI" id="CHEBI:17754"/>
        <dbReference type="ChEBI" id="CHEBI:30823"/>
        <dbReference type="ChEBI" id="CHEBI:75342"/>
    </reaction>
    <physiologicalReaction direction="left-to-right" evidence="27">
        <dbReference type="Rhea" id="RHEA:38488"/>
    </physiologicalReaction>
</comment>
<keyword evidence="14" id="KW-0472">Membrane</keyword>
<evidence type="ECO:0000256" key="4">
    <source>
        <dbReference type="ARBA" id="ARBA00013278"/>
    </source>
</evidence>
<dbReference type="EC" id="3.1.1.3" evidence="5"/>
<evidence type="ECO:0000256" key="20">
    <source>
        <dbReference type="ARBA" id="ARBA00029723"/>
    </source>
</evidence>
<reference evidence="48" key="1">
    <citation type="submission" date="2022-11" db="UniProtKB">
        <authorList>
            <consortium name="WormBaseParasite"/>
        </authorList>
    </citation>
    <scope>IDENTIFICATION</scope>
</reference>
<comment type="catalytic activity">
    <reaction evidence="38">
        <text>1-hexadecanoyl-2-(9Z-octadecenoyl)-sn-glycero-3-phosphoethanolamine + H2O = 1-hexadecanoyl-sn-glycero-3-phosphoethanolamine + (9Z)-octadecenoate + H(+)</text>
        <dbReference type="Rhea" id="RHEA:40911"/>
        <dbReference type="ChEBI" id="CHEBI:15377"/>
        <dbReference type="ChEBI" id="CHEBI:15378"/>
        <dbReference type="ChEBI" id="CHEBI:30823"/>
        <dbReference type="ChEBI" id="CHEBI:73004"/>
        <dbReference type="ChEBI" id="CHEBI:73007"/>
    </reaction>
    <physiologicalReaction direction="left-to-right" evidence="38">
        <dbReference type="Rhea" id="RHEA:40912"/>
    </physiologicalReaction>
</comment>
<comment type="catalytic activity">
    <reaction evidence="31">
        <text>a 1-O-alkyl-2-acyl-sn-glycero-3-phosphocholine + H2O = a 1-O-alkyl-sn-glycero-3-phosphocholine + a fatty acid + H(+)</text>
        <dbReference type="Rhea" id="RHEA:36231"/>
        <dbReference type="ChEBI" id="CHEBI:15377"/>
        <dbReference type="ChEBI" id="CHEBI:15378"/>
        <dbReference type="ChEBI" id="CHEBI:28868"/>
        <dbReference type="ChEBI" id="CHEBI:30909"/>
        <dbReference type="ChEBI" id="CHEBI:36702"/>
        <dbReference type="EC" id="3.1.1.4"/>
    </reaction>
    <physiologicalReaction direction="left-to-right" evidence="31">
        <dbReference type="Rhea" id="RHEA:36232"/>
    </physiologicalReaction>
</comment>
<comment type="catalytic activity">
    <reaction evidence="41">
        <text>1,3-dihexadecanoyl-2-(9Z-octadecenoyl)glycerol + H2O = 1,3-dihexadecanoylglycerol + (9Z)-octadecenoate + H(+)</text>
        <dbReference type="Rhea" id="RHEA:40983"/>
        <dbReference type="ChEBI" id="CHEBI:15377"/>
        <dbReference type="ChEBI" id="CHEBI:15378"/>
        <dbReference type="ChEBI" id="CHEBI:30823"/>
        <dbReference type="ChEBI" id="CHEBI:75688"/>
        <dbReference type="ChEBI" id="CHEBI:77619"/>
    </reaction>
    <physiologicalReaction direction="left-to-right" evidence="41">
        <dbReference type="Rhea" id="RHEA:40984"/>
    </physiologicalReaction>
</comment>
<comment type="catalytic activity">
    <reaction evidence="29">
        <text>2,3-di-(9Z)-octadecenoyl-sn-glycerol + H2O = 3-(9Z-octadecenoyl)-sn-glycerol + (9Z)-octadecenoate + H(+)</text>
        <dbReference type="Rhea" id="RHEA:42604"/>
        <dbReference type="ChEBI" id="CHEBI:15377"/>
        <dbReference type="ChEBI" id="CHEBI:15378"/>
        <dbReference type="ChEBI" id="CHEBI:30823"/>
        <dbReference type="ChEBI" id="CHEBI:75824"/>
        <dbReference type="ChEBI" id="CHEBI:75938"/>
    </reaction>
    <physiologicalReaction direction="left-to-right" evidence="29">
        <dbReference type="Rhea" id="RHEA:42605"/>
    </physiologicalReaction>
</comment>
<keyword evidence="11" id="KW-0378">Hydrolase</keyword>
<evidence type="ECO:0000256" key="17">
    <source>
        <dbReference type="ARBA" id="ARBA00023369"/>
    </source>
</evidence>
<evidence type="ECO:0000256" key="40">
    <source>
        <dbReference type="ARBA" id="ARBA00048699"/>
    </source>
</evidence>
<evidence type="ECO:0000256" key="7">
    <source>
        <dbReference type="ARBA" id="ARBA00022475"/>
    </source>
</evidence>
<dbReference type="InterPro" id="IPR001087">
    <property type="entry name" value="GDSL"/>
</dbReference>
<evidence type="ECO:0000256" key="34">
    <source>
        <dbReference type="ARBA" id="ARBA00048362"/>
    </source>
</evidence>
<evidence type="ECO:0000256" key="3">
    <source>
        <dbReference type="ARBA" id="ARBA00013274"/>
    </source>
</evidence>
<dbReference type="CDD" id="cd01824">
    <property type="entry name" value="Phospholipase_B_like"/>
    <property type="match status" value="1"/>
</dbReference>
<dbReference type="InterPro" id="IPR008265">
    <property type="entry name" value="Lipase_GDSL_AS"/>
</dbReference>
<evidence type="ECO:0000256" key="11">
    <source>
        <dbReference type="ARBA" id="ARBA00022801"/>
    </source>
</evidence>
<evidence type="ECO:0000256" key="28">
    <source>
        <dbReference type="ARBA" id="ARBA00047459"/>
    </source>
</evidence>
<comment type="catalytic activity">
    <reaction evidence="30">
        <text>1-hexadecanoyl-2-(9Z-octadecenoyl)-sn-glycero-3-phospho-(1'-sn-glycerol) + H2O = 1-hexadecanoyl-sn-glycero-3-phospho-(1'-sn-glycerol) + (9Z)-octadecenoate + H(+)</text>
        <dbReference type="Rhea" id="RHEA:40919"/>
        <dbReference type="ChEBI" id="CHEBI:15377"/>
        <dbReference type="ChEBI" id="CHEBI:15378"/>
        <dbReference type="ChEBI" id="CHEBI:30823"/>
        <dbReference type="ChEBI" id="CHEBI:72841"/>
        <dbReference type="ChEBI" id="CHEBI:75158"/>
    </reaction>
    <physiologicalReaction direction="left-to-right" evidence="30">
        <dbReference type="Rhea" id="RHEA:40920"/>
    </physiologicalReaction>
</comment>
<dbReference type="PANTHER" id="PTHR21325">
    <property type="entry name" value="PHOSPHOLIPASE B, PLB1"/>
    <property type="match status" value="1"/>
</dbReference>
<evidence type="ECO:0000256" key="9">
    <source>
        <dbReference type="ARBA" id="ARBA00022729"/>
    </source>
</evidence>
<comment type="catalytic activity">
    <reaction evidence="40">
        <text>1-hexadecanoyl-2-(9Z-octadecenoyl)-sn-glycero-3-phosphocholine + H2O = 1-hexadecanoyl-sn-glycero-3-phosphocholine + (9Z)-octadecenoate + H(+)</text>
        <dbReference type="Rhea" id="RHEA:38779"/>
        <dbReference type="ChEBI" id="CHEBI:15377"/>
        <dbReference type="ChEBI" id="CHEBI:15378"/>
        <dbReference type="ChEBI" id="CHEBI:30823"/>
        <dbReference type="ChEBI" id="CHEBI:72998"/>
        <dbReference type="ChEBI" id="CHEBI:73001"/>
    </reaction>
    <physiologicalReaction direction="left-to-right" evidence="40">
        <dbReference type="Rhea" id="RHEA:38780"/>
    </physiologicalReaction>
</comment>
<dbReference type="SUPFAM" id="SSF52266">
    <property type="entry name" value="SGNH hydrolase"/>
    <property type="match status" value="1"/>
</dbReference>
<dbReference type="EC" id="3.1.1.5" evidence="3"/>
<evidence type="ECO:0000256" key="5">
    <source>
        <dbReference type="ARBA" id="ARBA00013279"/>
    </source>
</evidence>
<evidence type="ECO:0000256" key="13">
    <source>
        <dbReference type="ARBA" id="ARBA00023098"/>
    </source>
</evidence>
<evidence type="ECO:0000256" key="45">
    <source>
        <dbReference type="ARBA" id="ARBA00049372"/>
    </source>
</evidence>
<comment type="catalytic activity">
    <reaction evidence="25">
        <text>1-hexadecanoyl-2-(9Z)-octadecenoyl-3-octadecanoyl-sn-glycerol + H2O = 2-(9Z-octadecenoyl)-3-octadecanoyl-sn-glycerol + hexadecanoate + H(+)</text>
        <dbReference type="Rhea" id="RHEA:41107"/>
        <dbReference type="ChEBI" id="CHEBI:7896"/>
        <dbReference type="ChEBI" id="CHEBI:15377"/>
        <dbReference type="ChEBI" id="CHEBI:15378"/>
        <dbReference type="ChEBI" id="CHEBI:75558"/>
        <dbReference type="ChEBI" id="CHEBI:77623"/>
    </reaction>
    <physiologicalReaction direction="left-to-right" evidence="25">
        <dbReference type="Rhea" id="RHEA:41108"/>
    </physiologicalReaction>
</comment>
<evidence type="ECO:0000256" key="43">
    <source>
        <dbReference type="ARBA" id="ARBA00048939"/>
    </source>
</evidence>
<dbReference type="Pfam" id="PF00657">
    <property type="entry name" value="Lipase_GDSL"/>
    <property type="match status" value="1"/>
</dbReference>
<evidence type="ECO:0000256" key="27">
    <source>
        <dbReference type="ARBA" id="ARBA00047438"/>
    </source>
</evidence>
<name>A0A914DAB6_9BILA</name>
<evidence type="ECO:0000256" key="14">
    <source>
        <dbReference type="ARBA" id="ARBA00023136"/>
    </source>
</evidence>
<proteinExistence type="inferred from homology"/>
<dbReference type="InterPro" id="IPR036514">
    <property type="entry name" value="SGNH_hydro_sf"/>
</dbReference>
<comment type="catalytic activity">
    <reaction evidence="18">
        <text>1-hexadecanoyl-2-(9Z,12Z-octadecadienoyl)-sn-glycero-3-phosphocholine + H2O = (9Z,12Z)-octadecadienoate + 1-hexadecanoyl-sn-glycero-3-phosphocholine + H(+)</text>
        <dbReference type="Rhea" id="RHEA:40811"/>
        <dbReference type="ChEBI" id="CHEBI:15377"/>
        <dbReference type="ChEBI" id="CHEBI:15378"/>
        <dbReference type="ChEBI" id="CHEBI:30245"/>
        <dbReference type="ChEBI" id="CHEBI:72998"/>
        <dbReference type="ChEBI" id="CHEBI:73002"/>
    </reaction>
    <physiologicalReaction direction="left-to-right" evidence="18">
        <dbReference type="Rhea" id="RHEA:40812"/>
    </physiologicalReaction>
</comment>
<comment type="catalytic activity">
    <reaction evidence="26">
        <text>1,3-dihexadecanoyl-2-(9Z-octadecenoyl)glycerol + H2O = 1-hexadecanoyl-2-(9Z-octadecenoyl)-glycerol + hexadecanoate + H(+)</text>
        <dbReference type="Rhea" id="RHEA:40979"/>
        <dbReference type="ChEBI" id="CHEBI:7896"/>
        <dbReference type="ChEBI" id="CHEBI:15377"/>
        <dbReference type="ChEBI" id="CHEBI:15378"/>
        <dbReference type="ChEBI" id="CHEBI:75585"/>
        <dbReference type="ChEBI" id="CHEBI:75688"/>
    </reaction>
    <physiologicalReaction direction="left-to-right" evidence="26">
        <dbReference type="Rhea" id="RHEA:40980"/>
    </physiologicalReaction>
</comment>
<evidence type="ECO:0000256" key="30">
    <source>
        <dbReference type="ARBA" id="ARBA00048015"/>
    </source>
</evidence>
<evidence type="ECO:0000256" key="46">
    <source>
        <dbReference type="ARBA" id="ARBA00049461"/>
    </source>
</evidence>
<evidence type="ECO:0000256" key="19">
    <source>
        <dbReference type="ARBA" id="ARBA00023422"/>
    </source>
</evidence>
<dbReference type="PANTHER" id="PTHR21325:SF44">
    <property type="entry name" value="TRIACYLGLYCEROL LIPASE"/>
    <property type="match status" value="1"/>
</dbReference>
<comment type="catalytic activity">
    <reaction evidence="34">
        <text>1-hexadecanoyl-2-(9Z,12Z-octadecadienoyl)-sn-glycero-3-phosphocholine + H2O = 2-(9Z,12Z-octadecadienoyl)-sn-glycero-3-phosphocholine + hexadecanoate + H(+)</text>
        <dbReference type="Rhea" id="RHEA:40971"/>
        <dbReference type="ChEBI" id="CHEBI:7896"/>
        <dbReference type="ChEBI" id="CHEBI:15377"/>
        <dbReference type="ChEBI" id="CHEBI:15378"/>
        <dbReference type="ChEBI" id="CHEBI:73002"/>
        <dbReference type="ChEBI" id="CHEBI:76084"/>
    </reaction>
    <physiologicalReaction direction="left-to-right" evidence="34">
        <dbReference type="Rhea" id="RHEA:40972"/>
    </physiologicalReaction>
</comment>
<comment type="similarity">
    <text evidence="2">Belongs to the 'GDSL' lipolytic enzyme family. Phospholipase B1 subfamily.</text>
</comment>
<comment type="catalytic activity">
    <reaction evidence="28">
        <text>1-hexadecanoyl-2-(9Z)-octadecenoyl-3-octadecanoyl-sn-glycerol + H2O = 1-hexadecanoyl-2-(9Z-octadecenoyl)-sn-glycerol + octadecanoate + H(+)</text>
        <dbReference type="Rhea" id="RHEA:41111"/>
        <dbReference type="ChEBI" id="CHEBI:15377"/>
        <dbReference type="ChEBI" id="CHEBI:15378"/>
        <dbReference type="ChEBI" id="CHEBI:25629"/>
        <dbReference type="ChEBI" id="CHEBI:75466"/>
        <dbReference type="ChEBI" id="CHEBI:77623"/>
    </reaction>
    <physiologicalReaction direction="left-to-right" evidence="28">
        <dbReference type="Rhea" id="RHEA:41112"/>
    </physiologicalReaction>
</comment>
<evidence type="ECO:0000256" key="15">
    <source>
        <dbReference type="ARBA" id="ARBA00023180"/>
    </source>
</evidence>
<dbReference type="InterPro" id="IPR038885">
    <property type="entry name" value="PLB1"/>
</dbReference>
<evidence type="ECO:0000256" key="18">
    <source>
        <dbReference type="ARBA" id="ARBA00023408"/>
    </source>
</evidence>
<evidence type="ECO:0000256" key="39">
    <source>
        <dbReference type="ARBA" id="ARBA00048656"/>
    </source>
</evidence>
<comment type="catalytic activity">
    <reaction evidence="37">
        <text>a 1-acyl-sn-glycero-3-phosphocholine + H2O = sn-glycerol 3-phosphocholine + a fatty acid + H(+)</text>
        <dbReference type="Rhea" id="RHEA:15177"/>
        <dbReference type="ChEBI" id="CHEBI:15377"/>
        <dbReference type="ChEBI" id="CHEBI:15378"/>
        <dbReference type="ChEBI" id="CHEBI:16870"/>
        <dbReference type="ChEBI" id="CHEBI:28868"/>
        <dbReference type="ChEBI" id="CHEBI:58168"/>
        <dbReference type="EC" id="3.1.1.5"/>
    </reaction>
    <physiologicalReaction direction="left-to-right" evidence="37">
        <dbReference type="Rhea" id="RHEA:15178"/>
    </physiologicalReaction>
</comment>
<dbReference type="GO" id="GO:0006644">
    <property type="term" value="P:phospholipid metabolic process"/>
    <property type="evidence" value="ECO:0007669"/>
    <property type="project" value="TreeGrafter"/>
</dbReference>
<evidence type="ECO:0000256" key="25">
    <source>
        <dbReference type="ARBA" id="ARBA00047324"/>
    </source>
</evidence>
<evidence type="ECO:0000256" key="26">
    <source>
        <dbReference type="ARBA" id="ARBA00047363"/>
    </source>
</evidence>
<evidence type="ECO:0000256" key="8">
    <source>
        <dbReference type="ARBA" id="ARBA00022692"/>
    </source>
</evidence>
<comment type="catalytic activity">
    <reaction evidence="19">
        <text>a 1,2-diacyl-sn-glycero-3-phosphocholine + H2O = a 1-acyl-sn-glycero-3-phosphocholine + a fatty acid + H(+)</text>
        <dbReference type="Rhea" id="RHEA:15801"/>
        <dbReference type="ChEBI" id="CHEBI:15377"/>
        <dbReference type="ChEBI" id="CHEBI:15378"/>
        <dbReference type="ChEBI" id="CHEBI:28868"/>
        <dbReference type="ChEBI" id="CHEBI:57643"/>
        <dbReference type="ChEBI" id="CHEBI:58168"/>
        <dbReference type="EC" id="3.1.1.4"/>
    </reaction>
    <physiologicalReaction direction="left-to-right" evidence="19">
        <dbReference type="Rhea" id="RHEA:15802"/>
    </physiologicalReaction>
</comment>
<comment type="catalytic activity">
    <reaction evidence="35">
        <text>1-octadecanoyl-2-(9Z,12Z)-octadecadienoyl-sn-glycerol + H2O = 1-octadecanoyl-sn-glycerol + (9Z,12Z)-octadecadienoate + H(+)</text>
        <dbReference type="Rhea" id="RHEA:40927"/>
        <dbReference type="ChEBI" id="CHEBI:15377"/>
        <dbReference type="ChEBI" id="CHEBI:15378"/>
        <dbReference type="ChEBI" id="CHEBI:30245"/>
        <dbReference type="ChEBI" id="CHEBI:75550"/>
        <dbReference type="ChEBI" id="CHEBI:77097"/>
    </reaction>
    <physiologicalReaction direction="left-to-right" evidence="35">
        <dbReference type="Rhea" id="RHEA:40928"/>
    </physiologicalReaction>
</comment>
<evidence type="ECO:0000256" key="41">
    <source>
        <dbReference type="ARBA" id="ARBA00048869"/>
    </source>
</evidence>
<evidence type="ECO:0000256" key="12">
    <source>
        <dbReference type="ARBA" id="ARBA00022989"/>
    </source>
</evidence>
<evidence type="ECO:0000256" key="2">
    <source>
        <dbReference type="ARBA" id="ARBA00009979"/>
    </source>
</evidence>
<dbReference type="AlphaFoldDB" id="A0A914DAB6"/>
<dbReference type="GO" id="GO:0004623">
    <property type="term" value="F:phospholipase A2 activity"/>
    <property type="evidence" value="ECO:0007669"/>
    <property type="project" value="UniProtKB-EC"/>
</dbReference>
<comment type="catalytic activity">
    <reaction evidence="42">
        <text>1-O-hexadecyl-2-(9Z)-octadecenoyl-sn-glycero-3-phosphocholine + H2O = 1-O-hexadecyl-sn-glycero-3-phosphocholine + (9Z)-octadecenoate + H(+)</text>
        <dbReference type="Rhea" id="RHEA:40915"/>
        <dbReference type="ChEBI" id="CHEBI:15377"/>
        <dbReference type="ChEBI" id="CHEBI:15378"/>
        <dbReference type="ChEBI" id="CHEBI:30823"/>
        <dbReference type="ChEBI" id="CHEBI:34112"/>
        <dbReference type="ChEBI" id="CHEBI:64496"/>
    </reaction>
    <physiologicalReaction direction="left-to-right" evidence="42">
        <dbReference type="Rhea" id="RHEA:40916"/>
    </physiologicalReaction>
</comment>
<comment type="catalytic activity">
    <reaction evidence="32">
        <text>1,2-di-(9Z-octadecenoyl)-sn-glycero-3-phosphocholine + H2O = 1-(9Z-octadecenoyl)-sn-glycero-3-phosphocholine + (9Z)-octadecenoate + H(+)</text>
        <dbReference type="Rhea" id="RHEA:40923"/>
        <dbReference type="ChEBI" id="CHEBI:15377"/>
        <dbReference type="ChEBI" id="CHEBI:15378"/>
        <dbReference type="ChEBI" id="CHEBI:28610"/>
        <dbReference type="ChEBI" id="CHEBI:30823"/>
        <dbReference type="ChEBI" id="CHEBI:74669"/>
    </reaction>
    <physiologicalReaction direction="left-to-right" evidence="32">
        <dbReference type="Rhea" id="RHEA:40924"/>
    </physiologicalReaction>
</comment>
<comment type="catalytic activity">
    <reaction evidence="36">
        <text>1,2,3-tri-(9Z-octadecenoyl)-glycerol + H2O = di-(9Z)-octadecenoylglycerol + (9Z)-octadecenoate + H(+)</text>
        <dbReference type="Rhea" id="RHEA:38575"/>
        <dbReference type="ChEBI" id="CHEBI:15377"/>
        <dbReference type="ChEBI" id="CHEBI:15378"/>
        <dbReference type="ChEBI" id="CHEBI:30823"/>
        <dbReference type="ChEBI" id="CHEBI:53753"/>
        <dbReference type="ChEBI" id="CHEBI:75945"/>
    </reaction>
    <physiologicalReaction direction="left-to-right" evidence="36">
        <dbReference type="Rhea" id="RHEA:38576"/>
    </physiologicalReaction>
</comment>
<comment type="catalytic activity">
    <reaction evidence="33">
        <text>1,2-dihexadecanoyl-sn-glycero-3-phosphocholine + H2O = 1-hexadecanoyl-sn-glycero-3-phosphocholine + hexadecanoate + H(+)</text>
        <dbReference type="Rhea" id="RHEA:41223"/>
        <dbReference type="ChEBI" id="CHEBI:7896"/>
        <dbReference type="ChEBI" id="CHEBI:15377"/>
        <dbReference type="ChEBI" id="CHEBI:15378"/>
        <dbReference type="ChEBI" id="CHEBI:72998"/>
        <dbReference type="ChEBI" id="CHEBI:72999"/>
    </reaction>
    <physiologicalReaction direction="left-to-right" evidence="33">
        <dbReference type="Rhea" id="RHEA:41224"/>
    </physiologicalReaction>
</comment>
<evidence type="ECO:0000256" key="1">
    <source>
        <dbReference type="ARBA" id="ARBA00004247"/>
    </source>
</evidence>
<comment type="catalytic activity">
    <reaction evidence="45">
        <text>1,3-di-(9Z-octadecenoyl)-glycerol + H2O = 1-(9Z-octadecenoyl)-glycerol + (9Z)-octadecenoate + H(+)</text>
        <dbReference type="Rhea" id="RHEA:39939"/>
        <dbReference type="ChEBI" id="CHEBI:15377"/>
        <dbReference type="ChEBI" id="CHEBI:15378"/>
        <dbReference type="ChEBI" id="CHEBI:30823"/>
        <dbReference type="ChEBI" id="CHEBI:75342"/>
        <dbReference type="ChEBI" id="CHEBI:75735"/>
    </reaction>
    <physiologicalReaction direction="left-to-right" evidence="45">
        <dbReference type="Rhea" id="RHEA:39940"/>
    </physiologicalReaction>
</comment>
<evidence type="ECO:0000256" key="32">
    <source>
        <dbReference type="ARBA" id="ARBA00048058"/>
    </source>
</evidence>
<evidence type="ECO:0000256" key="24">
    <source>
        <dbReference type="ARBA" id="ARBA00045916"/>
    </source>
</evidence>
<comment type="function">
    <text evidence="24">Calcium-independent membrane-associated phospholipase that catalyzes complete diacylation of phospholipids by hydrolyzing both sn-1 and sn-2 fatty acyl chains attached to the glycerol backbone (phospholipase B activity). Has dual phospholipase and lysophospholipase activities toward diacylphospholipids. Preferentially cleaves sn-2 ester bonds over sn-1 bonds. Acts as a lipase toward glycerolipid substrates. Hydrolyzes fatty acyl chains of diacylglycerols with preference for the sn-2 position and of triacylglycerols with not positional selectivity. May also hydrolyze long chain retinyl esters such as retinyl palmitate. May contribute to digestion of dietary phospholipids, glycerolipids and retinoids, facilitating lipid absorption at the brush border.</text>
</comment>
<evidence type="ECO:0000313" key="47">
    <source>
        <dbReference type="Proteomes" id="UP000887540"/>
    </source>
</evidence>
<dbReference type="Gene3D" id="3.40.50.1110">
    <property type="entry name" value="SGNH hydrolase"/>
    <property type="match status" value="1"/>
</dbReference>
<comment type="catalytic activity">
    <reaction evidence="46">
        <text>2-(9Z-octadecenoyl)-glycerol + H2O = glycerol + (9Z)-octadecenoate + H(+)</text>
        <dbReference type="Rhea" id="RHEA:38491"/>
        <dbReference type="ChEBI" id="CHEBI:15377"/>
        <dbReference type="ChEBI" id="CHEBI:15378"/>
        <dbReference type="ChEBI" id="CHEBI:17754"/>
        <dbReference type="ChEBI" id="CHEBI:30823"/>
        <dbReference type="ChEBI" id="CHEBI:73990"/>
    </reaction>
    <physiologicalReaction direction="left-to-right" evidence="46">
        <dbReference type="Rhea" id="RHEA:38492"/>
    </physiologicalReaction>
</comment>
<evidence type="ECO:0000256" key="21">
    <source>
        <dbReference type="ARBA" id="ARBA00031182"/>
    </source>
</evidence>
<keyword evidence="9" id="KW-0732">Signal</keyword>
<evidence type="ECO:0000256" key="42">
    <source>
        <dbReference type="ARBA" id="ARBA00048872"/>
    </source>
</evidence>
<evidence type="ECO:0000256" key="10">
    <source>
        <dbReference type="ARBA" id="ARBA00022737"/>
    </source>
</evidence>
<keyword evidence="13" id="KW-0443">Lipid metabolism</keyword>
<evidence type="ECO:0000256" key="6">
    <source>
        <dbReference type="ARBA" id="ARBA00015133"/>
    </source>
</evidence>
<protein>
    <recommendedName>
        <fullName evidence="6">Phospholipase B1, membrane-associated</fullName>
        <ecNumber evidence="5">3.1.1.3</ecNumber>
        <ecNumber evidence="4">3.1.1.4</ecNumber>
        <ecNumber evidence="3">3.1.1.5</ecNumber>
    </recommendedName>
    <alternativeName>
        <fullName evidence="20">Lysophospholipase</fullName>
    </alternativeName>
    <alternativeName>
        <fullName evidence="21">Phospholipase A2</fullName>
    </alternativeName>
    <alternativeName>
        <fullName evidence="23">Phospholipase B/lipase</fullName>
    </alternativeName>
    <alternativeName>
        <fullName evidence="22">Triacylglycerol lipase</fullName>
    </alternativeName>
</protein>
<dbReference type="GO" id="GO:0004806">
    <property type="term" value="F:triacylglycerol lipase activity"/>
    <property type="evidence" value="ECO:0007669"/>
    <property type="project" value="UniProtKB-EC"/>
</dbReference>
<keyword evidence="15" id="KW-0325">Glycoprotein</keyword>
<evidence type="ECO:0000256" key="36">
    <source>
        <dbReference type="ARBA" id="ARBA00048386"/>
    </source>
</evidence>
<evidence type="ECO:0000256" key="35">
    <source>
        <dbReference type="ARBA" id="ARBA00048374"/>
    </source>
</evidence>
<evidence type="ECO:0000256" key="16">
    <source>
        <dbReference type="ARBA" id="ARBA00023264"/>
    </source>
</evidence>
<comment type="catalytic activity">
    <reaction evidence="17">
        <text>a triacylglycerol + H2O = a diacylglycerol + a fatty acid + H(+)</text>
        <dbReference type="Rhea" id="RHEA:12044"/>
        <dbReference type="ChEBI" id="CHEBI:15377"/>
        <dbReference type="ChEBI" id="CHEBI:15378"/>
        <dbReference type="ChEBI" id="CHEBI:17855"/>
        <dbReference type="ChEBI" id="CHEBI:18035"/>
        <dbReference type="ChEBI" id="CHEBI:28868"/>
        <dbReference type="EC" id="3.1.1.3"/>
    </reaction>
    <physiologicalReaction direction="left-to-right" evidence="17">
        <dbReference type="Rhea" id="RHEA:12045"/>
    </physiologicalReaction>
</comment>
<evidence type="ECO:0000256" key="37">
    <source>
        <dbReference type="ARBA" id="ARBA00048454"/>
    </source>
</evidence>
<dbReference type="WBParaSite" id="ACRNAN_scaffold2062.g18373.t1">
    <property type="protein sequence ID" value="ACRNAN_scaffold2062.g18373.t1"/>
    <property type="gene ID" value="ACRNAN_scaffold2062.g18373"/>
</dbReference>
<evidence type="ECO:0000256" key="29">
    <source>
        <dbReference type="ARBA" id="ARBA00048011"/>
    </source>
</evidence>
<dbReference type="EC" id="3.1.1.4" evidence="4"/>
<dbReference type="PROSITE" id="PS01098">
    <property type="entry name" value="LIPASE_GDSL_SER"/>
    <property type="match status" value="1"/>
</dbReference>
<dbReference type="Proteomes" id="UP000887540">
    <property type="component" value="Unplaced"/>
</dbReference>
<evidence type="ECO:0000313" key="48">
    <source>
        <dbReference type="WBParaSite" id="ACRNAN_scaffold2062.g18373.t1"/>
    </source>
</evidence>
<dbReference type="GO" id="GO:0016324">
    <property type="term" value="C:apical plasma membrane"/>
    <property type="evidence" value="ECO:0007669"/>
    <property type="project" value="UniProtKB-SubCell"/>
</dbReference>
<evidence type="ECO:0000256" key="33">
    <source>
        <dbReference type="ARBA" id="ARBA00048227"/>
    </source>
</evidence>
<keyword evidence="7" id="KW-1003">Cell membrane</keyword>
<evidence type="ECO:0000256" key="31">
    <source>
        <dbReference type="ARBA" id="ARBA00048049"/>
    </source>
</evidence>
<organism evidence="47 48">
    <name type="scientific">Acrobeloides nanus</name>
    <dbReference type="NCBI Taxonomy" id="290746"/>
    <lineage>
        <taxon>Eukaryota</taxon>
        <taxon>Metazoa</taxon>
        <taxon>Ecdysozoa</taxon>
        <taxon>Nematoda</taxon>
        <taxon>Chromadorea</taxon>
        <taxon>Rhabditida</taxon>
        <taxon>Tylenchina</taxon>
        <taxon>Cephalobomorpha</taxon>
        <taxon>Cephaloboidea</taxon>
        <taxon>Cephalobidae</taxon>
        <taxon>Acrobeloides</taxon>
    </lineage>
</organism>